<dbReference type="InParanoid" id="G7E9W0"/>
<evidence type="ECO:0000313" key="3">
    <source>
        <dbReference type="Proteomes" id="UP000009131"/>
    </source>
</evidence>
<reference evidence="2 3" key="1">
    <citation type="journal article" date="2011" name="J. Gen. Appl. Microbiol.">
        <title>Draft genome sequencing of the enigmatic basidiomycete Mixia osmundae.</title>
        <authorList>
            <person name="Nishida H."/>
            <person name="Nagatsuka Y."/>
            <person name="Sugiyama J."/>
        </authorList>
    </citation>
    <scope>NUCLEOTIDE SEQUENCE [LARGE SCALE GENOMIC DNA]</scope>
    <source>
        <strain evidence="3">CBS 9802 / IAM 14324 / JCM 22182 / KY 12970</strain>
    </source>
</reference>
<name>G7E9W0_MIXOS</name>
<feature type="signal peptide" evidence="1">
    <location>
        <begin position="1"/>
        <end position="17"/>
    </location>
</feature>
<dbReference type="Proteomes" id="UP000009131">
    <property type="component" value="Unassembled WGS sequence"/>
</dbReference>
<accession>G7E9W0</accession>
<evidence type="ECO:0000313" key="2">
    <source>
        <dbReference type="EMBL" id="GAA99429.1"/>
    </source>
</evidence>
<reference evidence="2 3" key="2">
    <citation type="journal article" date="2012" name="Open Biol.">
        <title>Characteristics of nucleosomes and linker DNA regions on the genome of the basidiomycete Mixia osmundae revealed by mono- and dinucleosome mapping.</title>
        <authorList>
            <person name="Nishida H."/>
            <person name="Kondo S."/>
            <person name="Matsumoto T."/>
            <person name="Suzuki Y."/>
            <person name="Yoshikawa H."/>
            <person name="Taylor T.D."/>
            <person name="Sugiyama J."/>
        </authorList>
    </citation>
    <scope>NUCLEOTIDE SEQUENCE [LARGE SCALE GENOMIC DNA]</scope>
    <source>
        <strain evidence="3">CBS 9802 / IAM 14324 / JCM 22182 / KY 12970</strain>
    </source>
</reference>
<keyword evidence="3" id="KW-1185">Reference proteome</keyword>
<sequence length="111" mass="12338">MLLNILIASCLVTLASCLKNINICLPPAQFVQLAVEHPDESDTHDSFCIFSLYDYPLGTTPNNEPWNKCGQYQYVCLDGTVQSKEQPNNGGRYTLQDSAGYSMHCIRADTC</sequence>
<dbReference type="HOGENOM" id="CLU_2237237_0_0_1"/>
<keyword evidence="1" id="KW-0732">Signal</keyword>
<proteinExistence type="predicted"/>
<feature type="chain" id="PRO_5003492556" evidence="1">
    <location>
        <begin position="18"/>
        <end position="111"/>
    </location>
</feature>
<organism evidence="2 3">
    <name type="scientific">Mixia osmundae (strain CBS 9802 / IAM 14324 / JCM 22182 / KY 12970)</name>
    <dbReference type="NCBI Taxonomy" id="764103"/>
    <lineage>
        <taxon>Eukaryota</taxon>
        <taxon>Fungi</taxon>
        <taxon>Dikarya</taxon>
        <taxon>Basidiomycota</taxon>
        <taxon>Pucciniomycotina</taxon>
        <taxon>Mixiomycetes</taxon>
        <taxon>Mixiales</taxon>
        <taxon>Mixiaceae</taxon>
        <taxon>Mixia</taxon>
    </lineage>
</organism>
<protein>
    <submittedName>
        <fullName evidence="2">Uncharacterized protein</fullName>
    </submittedName>
</protein>
<evidence type="ECO:0000256" key="1">
    <source>
        <dbReference type="SAM" id="SignalP"/>
    </source>
</evidence>
<dbReference type="AlphaFoldDB" id="G7E9W0"/>
<comment type="caution">
    <text evidence="2">The sequence shown here is derived from an EMBL/GenBank/DDBJ whole genome shotgun (WGS) entry which is preliminary data.</text>
</comment>
<gene>
    <name evidence="2" type="primary">Mo06127</name>
    <name evidence="2" type="ORF">E5Q_06127</name>
</gene>
<dbReference type="EMBL" id="BABT02000220">
    <property type="protein sequence ID" value="GAA99429.1"/>
    <property type="molecule type" value="Genomic_DNA"/>
</dbReference>